<gene>
    <name evidence="7 13" type="primary">ung</name>
    <name evidence="13" type="ORF">YM304_36470</name>
</gene>
<dbReference type="GO" id="GO:0004844">
    <property type="term" value="F:uracil DNA N-glycosylase activity"/>
    <property type="evidence" value="ECO:0007669"/>
    <property type="project" value="UniProtKB-UniRule"/>
</dbReference>
<dbReference type="HAMAP" id="MF_00148">
    <property type="entry name" value="UDG"/>
    <property type="match status" value="1"/>
</dbReference>
<organism evidence="13 14">
    <name type="scientific">Ilumatobacter coccineus (strain NBRC 103263 / KCTC 29153 / YM16-304)</name>
    <dbReference type="NCBI Taxonomy" id="1313172"/>
    <lineage>
        <taxon>Bacteria</taxon>
        <taxon>Bacillati</taxon>
        <taxon>Actinomycetota</taxon>
        <taxon>Acidimicrobiia</taxon>
        <taxon>Acidimicrobiales</taxon>
        <taxon>Ilumatobacteraceae</taxon>
        <taxon>Ilumatobacter</taxon>
    </lineage>
</organism>
<evidence type="ECO:0000256" key="3">
    <source>
        <dbReference type="ARBA" id="ARBA00008184"/>
    </source>
</evidence>
<proteinExistence type="inferred from homology"/>
<dbReference type="Pfam" id="PF03167">
    <property type="entry name" value="UDG"/>
    <property type="match status" value="1"/>
</dbReference>
<feature type="domain" description="Uracil-DNA glycosylase-like" evidence="12">
    <location>
        <begin position="56"/>
        <end position="216"/>
    </location>
</feature>
<protein>
    <recommendedName>
        <fullName evidence="7 8">Uracil-DNA glycosylase</fullName>
        <shortName evidence="7">UDG</shortName>
        <ecNumber evidence="7 8">3.2.2.27</ecNumber>
    </recommendedName>
</protein>
<dbReference type="InterPro" id="IPR036895">
    <property type="entry name" value="Uracil-DNA_glycosylase-like_sf"/>
</dbReference>
<evidence type="ECO:0000256" key="9">
    <source>
        <dbReference type="PROSITE-ProRule" id="PRU10072"/>
    </source>
</evidence>
<dbReference type="GO" id="GO:0005737">
    <property type="term" value="C:cytoplasm"/>
    <property type="evidence" value="ECO:0007669"/>
    <property type="project" value="UniProtKB-SubCell"/>
</dbReference>
<comment type="subcellular location">
    <subcellularLocation>
        <location evidence="7">Cytoplasm</location>
    </subcellularLocation>
</comment>
<evidence type="ECO:0000256" key="2">
    <source>
        <dbReference type="ARBA" id="ARBA00002631"/>
    </source>
</evidence>
<keyword evidence="13" id="KW-0326">Glycosidase</keyword>
<evidence type="ECO:0000256" key="10">
    <source>
        <dbReference type="RuleBase" id="RU003780"/>
    </source>
</evidence>
<keyword evidence="5 7" id="KW-0378">Hydrolase</keyword>
<dbReference type="Proteomes" id="UP000011863">
    <property type="component" value="Chromosome"/>
</dbReference>
<dbReference type="InterPro" id="IPR005122">
    <property type="entry name" value="Uracil-DNA_glycosylase-like"/>
</dbReference>
<keyword evidence="14" id="KW-1185">Reference proteome</keyword>
<evidence type="ECO:0000256" key="6">
    <source>
        <dbReference type="ARBA" id="ARBA00023204"/>
    </source>
</evidence>
<dbReference type="NCBIfam" id="NF003592">
    <property type="entry name" value="PRK05254.1-5"/>
    <property type="match status" value="1"/>
</dbReference>
<keyword evidence="6 7" id="KW-0234">DNA repair</keyword>
<dbReference type="EMBL" id="AP012057">
    <property type="protein sequence ID" value="BAN03961.1"/>
    <property type="molecule type" value="Genomic_DNA"/>
</dbReference>
<feature type="region of interest" description="Disordered" evidence="11">
    <location>
        <begin position="231"/>
        <end position="260"/>
    </location>
</feature>
<dbReference type="CDD" id="cd10027">
    <property type="entry name" value="UDG-F1-like"/>
    <property type="match status" value="1"/>
</dbReference>
<evidence type="ECO:0000259" key="12">
    <source>
        <dbReference type="SMART" id="SM00986"/>
    </source>
</evidence>
<evidence type="ECO:0000256" key="1">
    <source>
        <dbReference type="ARBA" id="ARBA00001400"/>
    </source>
</evidence>
<dbReference type="AlphaFoldDB" id="A0A6C7EBV7"/>
<evidence type="ECO:0000256" key="4">
    <source>
        <dbReference type="ARBA" id="ARBA00022763"/>
    </source>
</evidence>
<dbReference type="FunFam" id="3.40.470.10:FF:000001">
    <property type="entry name" value="Uracil-DNA glycosylase"/>
    <property type="match status" value="1"/>
</dbReference>
<comment type="catalytic activity">
    <reaction evidence="1 7 10">
        <text>Hydrolyzes single-stranded DNA or mismatched double-stranded DNA and polynucleotides, releasing free uracil.</text>
        <dbReference type="EC" id="3.2.2.27"/>
    </reaction>
</comment>
<dbReference type="GO" id="GO:0097510">
    <property type="term" value="P:base-excision repair, AP site formation via deaminated base removal"/>
    <property type="evidence" value="ECO:0007669"/>
    <property type="project" value="TreeGrafter"/>
</dbReference>
<reference evidence="13 14" key="1">
    <citation type="journal article" date="2013" name="Int. J. Syst. Evol. Microbiol.">
        <title>Ilumatobacter nonamiense sp. nov. and Ilumatobacter coccineum sp. nov., isolated from seashore sand.</title>
        <authorList>
            <person name="Matsumoto A."/>
            <person name="Kasai H."/>
            <person name="Matsuo Y."/>
            <person name="Shizuri Y."/>
            <person name="Ichikawa N."/>
            <person name="Fujita N."/>
            <person name="Omura S."/>
            <person name="Takahashi Y."/>
        </authorList>
    </citation>
    <scope>NUCLEOTIDE SEQUENCE [LARGE SCALE GENOMIC DNA]</scope>
    <source>
        <strain evidence="14">NBRC 103263 / KCTC 29153 / YM16-304</strain>
    </source>
</reference>
<dbReference type="NCBIfam" id="NF003588">
    <property type="entry name" value="PRK05254.1-1"/>
    <property type="match status" value="1"/>
</dbReference>
<dbReference type="InterPro" id="IPR018085">
    <property type="entry name" value="Ura-DNA_Glyclase_AS"/>
</dbReference>
<accession>A0A6C7EBV7</accession>
<comment type="function">
    <text evidence="2 7 10">Excises uracil residues from the DNA which can arise as a result of misincorporation of dUMP residues by DNA polymerase or due to deamination of cytosine.</text>
</comment>
<dbReference type="PROSITE" id="PS00130">
    <property type="entry name" value="U_DNA_GLYCOSYLASE"/>
    <property type="match status" value="1"/>
</dbReference>
<sequence length="260" mass="28730">MRSWFNGLVMTTTDWNPLLRSEFDKPYWAELQAFVATERREHTVYPPHDDVFTALRLTPHAETKVVIIGQDPYHGPQQAHGLAFSVRHGVRIPPSLRNIHKELHADLGLPVPAHGNLERWARQGVLLLNTSLTVRAGQAGSHSGKGWETFTDQVIDVVNDTADPVVFVLWGNHARRKAARIDTRRHRIIESAHPSPLSARNGFFESRPFSRANALLAELGRDPVDWNLVDEPGTDLAGDHTGVQTDGTSVGTSGLGSGTN</sequence>
<keyword evidence="4 7" id="KW-0227">DNA damage</keyword>
<evidence type="ECO:0000313" key="14">
    <source>
        <dbReference type="Proteomes" id="UP000011863"/>
    </source>
</evidence>
<dbReference type="NCBIfam" id="TIGR00628">
    <property type="entry name" value="ung"/>
    <property type="match status" value="1"/>
</dbReference>
<evidence type="ECO:0000313" key="13">
    <source>
        <dbReference type="EMBL" id="BAN03961.1"/>
    </source>
</evidence>
<keyword evidence="7" id="KW-0963">Cytoplasm</keyword>
<dbReference type="SMART" id="SM00986">
    <property type="entry name" value="UDG"/>
    <property type="match status" value="1"/>
</dbReference>
<dbReference type="RefSeq" id="WP_015443208.1">
    <property type="nucleotide sequence ID" value="NC_020520.1"/>
</dbReference>
<evidence type="ECO:0000256" key="11">
    <source>
        <dbReference type="SAM" id="MobiDB-lite"/>
    </source>
</evidence>
<name>A0A6C7EBV7_ILUCY</name>
<comment type="similarity">
    <text evidence="3 7 10">Belongs to the uracil-DNA glycosylase (UDG) superfamily. UNG family.</text>
</comment>
<dbReference type="NCBIfam" id="NF003591">
    <property type="entry name" value="PRK05254.1-4"/>
    <property type="match status" value="1"/>
</dbReference>
<evidence type="ECO:0000256" key="7">
    <source>
        <dbReference type="HAMAP-Rule" id="MF_00148"/>
    </source>
</evidence>
<dbReference type="EC" id="3.2.2.27" evidence="7 8"/>
<dbReference type="PANTHER" id="PTHR11264">
    <property type="entry name" value="URACIL-DNA GLYCOSYLASE"/>
    <property type="match status" value="1"/>
</dbReference>
<feature type="active site" description="Proton acceptor" evidence="7 9">
    <location>
        <position position="71"/>
    </location>
</feature>
<evidence type="ECO:0000256" key="5">
    <source>
        <dbReference type="ARBA" id="ARBA00022801"/>
    </source>
</evidence>
<dbReference type="Gene3D" id="3.40.470.10">
    <property type="entry name" value="Uracil-DNA glycosylase-like domain"/>
    <property type="match status" value="1"/>
</dbReference>
<dbReference type="PANTHER" id="PTHR11264:SF0">
    <property type="entry name" value="URACIL-DNA GLYCOSYLASE"/>
    <property type="match status" value="1"/>
</dbReference>
<dbReference type="KEGG" id="aym:YM304_36470"/>
<dbReference type="SUPFAM" id="SSF52141">
    <property type="entry name" value="Uracil-DNA glycosylase-like"/>
    <property type="match status" value="1"/>
</dbReference>
<dbReference type="SMART" id="SM00987">
    <property type="entry name" value="UreE_C"/>
    <property type="match status" value="1"/>
</dbReference>
<dbReference type="InterPro" id="IPR002043">
    <property type="entry name" value="UDG_fam1"/>
</dbReference>
<evidence type="ECO:0000256" key="8">
    <source>
        <dbReference type="NCBIfam" id="TIGR00628"/>
    </source>
</evidence>
<dbReference type="NCBIfam" id="NF003589">
    <property type="entry name" value="PRK05254.1-2"/>
    <property type="match status" value="1"/>
</dbReference>